<feature type="transmembrane region" description="Helical" evidence="1">
    <location>
        <begin position="9"/>
        <end position="28"/>
    </location>
</feature>
<dbReference type="AlphaFoldDB" id="A0A1I1JUR2"/>
<name>A0A1I1JUR2_9BACT</name>
<reference evidence="3 4" key="1">
    <citation type="submission" date="2016-10" db="EMBL/GenBank/DDBJ databases">
        <authorList>
            <person name="de Groot N.N."/>
        </authorList>
    </citation>
    <scope>NUCLEOTIDE SEQUENCE [LARGE SCALE GENOMIC DNA]</scope>
    <source>
        <strain evidence="3 4">DSM 6793</strain>
    </source>
</reference>
<dbReference type="GO" id="GO:0000270">
    <property type="term" value="P:peptidoglycan metabolic process"/>
    <property type="evidence" value="ECO:0007669"/>
    <property type="project" value="TreeGrafter"/>
</dbReference>
<gene>
    <name evidence="3" type="ORF">SAMN05421780_106117</name>
</gene>
<dbReference type="EMBL" id="FOLE01000006">
    <property type="protein sequence ID" value="SFC52387.1"/>
    <property type="molecule type" value="Genomic_DNA"/>
</dbReference>
<accession>A0A1I1JUR2</accession>
<dbReference type="GO" id="GO:0005886">
    <property type="term" value="C:plasma membrane"/>
    <property type="evidence" value="ECO:0007669"/>
    <property type="project" value="TreeGrafter"/>
</dbReference>
<dbReference type="InterPro" id="IPR003848">
    <property type="entry name" value="DUF218"/>
</dbReference>
<dbReference type="Gene3D" id="3.40.50.620">
    <property type="entry name" value="HUPs"/>
    <property type="match status" value="1"/>
</dbReference>
<dbReference type="InterPro" id="IPR051599">
    <property type="entry name" value="Cell_Envelope_Assoc"/>
</dbReference>
<evidence type="ECO:0000259" key="2">
    <source>
        <dbReference type="Pfam" id="PF02698"/>
    </source>
</evidence>
<feature type="transmembrane region" description="Helical" evidence="1">
    <location>
        <begin position="40"/>
        <end position="62"/>
    </location>
</feature>
<sequence>MFFILSKILYYAIMPAVWLVGIGLWAVFTPRQTTRKKLCYWWLALLFIFTNEFLVNEMLLWWERPATPLTELRGNYDVAVVLTGMANPIAEPKDRVHLTQAADRIMHTVWLYRQGRVRHILISGGSGSLVAHEAEALRLRELLTQTCLVPDSVITLDTLSRNTRENALFSAKILQNKFPNQKYLLVTSAFHMRRSEGCFRKVGVNFTPFSADIRAIPRRFTPDAWLAPSENALGKWHTIIHEITGYLTYKIVGYC</sequence>
<protein>
    <submittedName>
        <fullName evidence="3">Uncharacterized SAM-binding protein YcdF, DUF218 family</fullName>
    </submittedName>
</protein>
<dbReference type="GO" id="GO:0043164">
    <property type="term" value="P:Gram-negative-bacterium-type cell wall biogenesis"/>
    <property type="evidence" value="ECO:0007669"/>
    <property type="project" value="TreeGrafter"/>
</dbReference>
<keyword evidence="1" id="KW-0472">Membrane</keyword>
<evidence type="ECO:0000256" key="1">
    <source>
        <dbReference type="SAM" id="Phobius"/>
    </source>
</evidence>
<dbReference type="PANTHER" id="PTHR30336">
    <property type="entry name" value="INNER MEMBRANE PROTEIN, PROBABLE PERMEASE"/>
    <property type="match status" value="1"/>
</dbReference>
<evidence type="ECO:0000313" key="4">
    <source>
        <dbReference type="Proteomes" id="UP000199514"/>
    </source>
</evidence>
<dbReference type="Proteomes" id="UP000199514">
    <property type="component" value="Unassembled WGS sequence"/>
</dbReference>
<dbReference type="Pfam" id="PF02698">
    <property type="entry name" value="DUF218"/>
    <property type="match status" value="1"/>
</dbReference>
<dbReference type="CDD" id="cd06259">
    <property type="entry name" value="YdcF-like"/>
    <property type="match status" value="1"/>
</dbReference>
<dbReference type="OrthoDB" id="9782395at2"/>
<keyword evidence="1" id="KW-1133">Transmembrane helix</keyword>
<keyword evidence="1" id="KW-0812">Transmembrane</keyword>
<organism evidence="3 4">
    <name type="scientific">Flexibacter flexilis DSM 6793</name>
    <dbReference type="NCBI Taxonomy" id="927664"/>
    <lineage>
        <taxon>Bacteria</taxon>
        <taxon>Pseudomonadati</taxon>
        <taxon>Bacteroidota</taxon>
        <taxon>Cytophagia</taxon>
        <taxon>Cytophagales</taxon>
        <taxon>Flexibacteraceae</taxon>
        <taxon>Flexibacter</taxon>
    </lineage>
</organism>
<keyword evidence="4" id="KW-1185">Reference proteome</keyword>
<dbReference type="STRING" id="927664.SAMN05421780_106117"/>
<dbReference type="RefSeq" id="WP_091512462.1">
    <property type="nucleotide sequence ID" value="NZ_FOLE01000006.1"/>
</dbReference>
<evidence type="ECO:0000313" key="3">
    <source>
        <dbReference type="EMBL" id="SFC52387.1"/>
    </source>
</evidence>
<dbReference type="PANTHER" id="PTHR30336:SF4">
    <property type="entry name" value="ENVELOPE BIOGENESIS FACTOR ELYC"/>
    <property type="match status" value="1"/>
</dbReference>
<proteinExistence type="predicted"/>
<dbReference type="InterPro" id="IPR014729">
    <property type="entry name" value="Rossmann-like_a/b/a_fold"/>
</dbReference>
<feature type="domain" description="DUF218" evidence="2">
    <location>
        <begin position="77"/>
        <end position="245"/>
    </location>
</feature>